<feature type="compositionally biased region" description="Polar residues" evidence="1">
    <location>
        <begin position="27"/>
        <end position="38"/>
    </location>
</feature>
<reference evidence="2" key="1">
    <citation type="submission" date="2022-04" db="EMBL/GenBank/DDBJ databases">
        <title>Carnegiea gigantea Genome sequencing and assembly v2.</title>
        <authorList>
            <person name="Copetti D."/>
            <person name="Sanderson M.J."/>
            <person name="Burquez A."/>
            <person name="Wojciechowski M.F."/>
        </authorList>
    </citation>
    <scope>NUCLEOTIDE SEQUENCE</scope>
    <source>
        <strain evidence="2">SGP5-SGP5p</strain>
        <tissue evidence="2">Aerial part</tissue>
    </source>
</reference>
<gene>
    <name evidence="2" type="ORF">Cgig2_004287</name>
</gene>
<dbReference type="OrthoDB" id="1939300at2759"/>
<protein>
    <recommendedName>
        <fullName evidence="4">DUF4283 domain-containing protein</fullName>
    </recommendedName>
</protein>
<organism evidence="2 3">
    <name type="scientific">Carnegiea gigantea</name>
    <dbReference type="NCBI Taxonomy" id="171969"/>
    <lineage>
        <taxon>Eukaryota</taxon>
        <taxon>Viridiplantae</taxon>
        <taxon>Streptophyta</taxon>
        <taxon>Embryophyta</taxon>
        <taxon>Tracheophyta</taxon>
        <taxon>Spermatophyta</taxon>
        <taxon>Magnoliopsida</taxon>
        <taxon>eudicotyledons</taxon>
        <taxon>Gunneridae</taxon>
        <taxon>Pentapetalae</taxon>
        <taxon>Caryophyllales</taxon>
        <taxon>Cactineae</taxon>
        <taxon>Cactaceae</taxon>
        <taxon>Cactoideae</taxon>
        <taxon>Echinocereeae</taxon>
        <taxon>Carnegiea</taxon>
    </lineage>
</organism>
<dbReference type="PANTHER" id="PTHR33233:SF17">
    <property type="entry name" value="DUF4283 DOMAIN-CONTAINING PROTEIN"/>
    <property type="match status" value="1"/>
</dbReference>
<dbReference type="Proteomes" id="UP001153076">
    <property type="component" value="Unassembled WGS sequence"/>
</dbReference>
<sequence>MARGRRKGRSRLDSTMAGILAGAGNLESMTRSSQSSPRASPKPNREGAPANPSSEKEIVATREDQEEGAALKFVPLHEFNGQHCAKIERIDVAEEVEYWSNAVICGVIGSNPPLDVGKSIDNVLQVRKGVFLVRFHDPQDKLTVMKNGIYFFDKKPFIMKAWNKERSLDISSLPTFPVWVQFPKLEIKYWGWKA</sequence>
<dbReference type="AlphaFoldDB" id="A0A9Q1GUZ2"/>
<evidence type="ECO:0000313" key="3">
    <source>
        <dbReference type="Proteomes" id="UP001153076"/>
    </source>
</evidence>
<evidence type="ECO:0000256" key="1">
    <source>
        <dbReference type="SAM" id="MobiDB-lite"/>
    </source>
</evidence>
<evidence type="ECO:0000313" key="2">
    <source>
        <dbReference type="EMBL" id="KAJ8425063.1"/>
    </source>
</evidence>
<dbReference type="PANTHER" id="PTHR33233">
    <property type="entry name" value="ENDONUCLEASE/EXONUCLEASE/PHOSPHATASE"/>
    <property type="match status" value="1"/>
</dbReference>
<proteinExistence type="predicted"/>
<feature type="region of interest" description="Disordered" evidence="1">
    <location>
        <begin position="1"/>
        <end position="56"/>
    </location>
</feature>
<evidence type="ECO:0008006" key="4">
    <source>
        <dbReference type="Google" id="ProtNLM"/>
    </source>
</evidence>
<comment type="caution">
    <text evidence="2">The sequence shown here is derived from an EMBL/GenBank/DDBJ whole genome shotgun (WGS) entry which is preliminary data.</text>
</comment>
<name>A0A9Q1GUZ2_9CARY</name>
<accession>A0A9Q1GUZ2</accession>
<keyword evidence="3" id="KW-1185">Reference proteome</keyword>
<dbReference type="EMBL" id="JAKOGI010001551">
    <property type="protein sequence ID" value="KAJ8425063.1"/>
    <property type="molecule type" value="Genomic_DNA"/>
</dbReference>